<dbReference type="InterPro" id="IPR027417">
    <property type="entry name" value="P-loop_NTPase"/>
</dbReference>
<dbReference type="InterPro" id="IPR050445">
    <property type="entry name" value="Bact_polysacc_biosynth/exp"/>
</dbReference>
<dbReference type="FunFam" id="3.40.50.300:FF:000527">
    <property type="entry name" value="Tyrosine-protein kinase etk"/>
    <property type="match status" value="1"/>
</dbReference>
<evidence type="ECO:0000313" key="11">
    <source>
        <dbReference type="Proteomes" id="UP000076967"/>
    </source>
</evidence>
<dbReference type="GO" id="GO:0042802">
    <property type="term" value="F:identical protein binding"/>
    <property type="evidence" value="ECO:0007669"/>
    <property type="project" value="UniProtKB-ARBA"/>
</dbReference>
<evidence type="ECO:0000256" key="3">
    <source>
        <dbReference type="ARBA" id="ARBA00022679"/>
    </source>
</evidence>
<dbReference type="EC" id="2.7.10.2" evidence="2"/>
<evidence type="ECO:0000256" key="5">
    <source>
        <dbReference type="ARBA" id="ARBA00022777"/>
    </source>
</evidence>
<evidence type="ECO:0000313" key="10">
    <source>
        <dbReference type="EMBL" id="OAB46227.1"/>
    </source>
</evidence>
<dbReference type="Proteomes" id="UP000076967">
    <property type="component" value="Unassembled WGS sequence"/>
</dbReference>
<evidence type="ECO:0000256" key="7">
    <source>
        <dbReference type="ARBA" id="ARBA00023137"/>
    </source>
</evidence>
<name>A0A168NYT6_9BACL</name>
<dbReference type="SUPFAM" id="SSF52540">
    <property type="entry name" value="P-loop containing nucleoside triphosphate hydrolases"/>
    <property type="match status" value="1"/>
</dbReference>
<dbReference type="InterPro" id="IPR025669">
    <property type="entry name" value="AAA_dom"/>
</dbReference>
<keyword evidence="7" id="KW-0829">Tyrosine-protein kinase</keyword>
<evidence type="ECO:0000256" key="8">
    <source>
        <dbReference type="ARBA" id="ARBA00051245"/>
    </source>
</evidence>
<evidence type="ECO:0000256" key="6">
    <source>
        <dbReference type="ARBA" id="ARBA00022840"/>
    </source>
</evidence>
<dbReference type="EMBL" id="LVJH01000002">
    <property type="protein sequence ID" value="OAB46227.1"/>
    <property type="molecule type" value="Genomic_DNA"/>
</dbReference>
<evidence type="ECO:0000256" key="4">
    <source>
        <dbReference type="ARBA" id="ARBA00022741"/>
    </source>
</evidence>
<dbReference type="OrthoDB" id="9794577at2"/>
<comment type="catalytic activity">
    <reaction evidence="8">
        <text>L-tyrosyl-[protein] + ATP = O-phospho-L-tyrosyl-[protein] + ADP + H(+)</text>
        <dbReference type="Rhea" id="RHEA:10596"/>
        <dbReference type="Rhea" id="RHEA-COMP:10136"/>
        <dbReference type="Rhea" id="RHEA-COMP:20101"/>
        <dbReference type="ChEBI" id="CHEBI:15378"/>
        <dbReference type="ChEBI" id="CHEBI:30616"/>
        <dbReference type="ChEBI" id="CHEBI:46858"/>
        <dbReference type="ChEBI" id="CHEBI:61978"/>
        <dbReference type="ChEBI" id="CHEBI:456216"/>
        <dbReference type="EC" id="2.7.10.2"/>
    </reaction>
</comment>
<keyword evidence="6" id="KW-0067">ATP-binding</keyword>
<organism evidence="10 11">
    <name type="scientific">Paenibacillus glacialis</name>
    <dbReference type="NCBI Taxonomy" id="494026"/>
    <lineage>
        <taxon>Bacteria</taxon>
        <taxon>Bacillati</taxon>
        <taxon>Bacillota</taxon>
        <taxon>Bacilli</taxon>
        <taxon>Bacillales</taxon>
        <taxon>Paenibacillaceae</taxon>
        <taxon>Paenibacillus</taxon>
    </lineage>
</organism>
<dbReference type="GO" id="GO:0005886">
    <property type="term" value="C:plasma membrane"/>
    <property type="evidence" value="ECO:0007669"/>
    <property type="project" value="TreeGrafter"/>
</dbReference>
<protein>
    <recommendedName>
        <fullName evidence="2">non-specific protein-tyrosine kinase</fullName>
        <ecNumber evidence="2">2.7.10.2</ecNumber>
    </recommendedName>
</protein>
<keyword evidence="5" id="KW-0418">Kinase</keyword>
<keyword evidence="4" id="KW-0547">Nucleotide-binding</keyword>
<dbReference type="Gene3D" id="3.40.50.300">
    <property type="entry name" value="P-loop containing nucleotide triphosphate hydrolases"/>
    <property type="match status" value="1"/>
</dbReference>
<dbReference type="RefSeq" id="WP_068528030.1">
    <property type="nucleotide sequence ID" value="NZ_LVJH01000002.1"/>
</dbReference>
<dbReference type="PANTHER" id="PTHR32309:SF13">
    <property type="entry name" value="FERRIC ENTEROBACTIN TRANSPORT PROTEIN FEPE"/>
    <property type="match status" value="1"/>
</dbReference>
<dbReference type="PANTHER" id="PTHR32309">
    <property type="entry name" value="TYROSINE-PROTEIN KINASE"/>
    <property type="match status" value="1"/>
</dbReference>
<gene>
    <name evidence="10" type="ORF">PGLA_02260</name>
</gene>
<dbReference type="CDD" id="cd05387">
    <property type="entry name" value="BY-kinase"/>
    <property type="match status" value="1"/>
</dbReference>
<dbReference type="Pfam" id="PF13614">
    <property type="entry name" value="AAA_31"/>
    <property type="match status" value="1"/>
</dbReference>
<dbReference type="AlphaFoldDB" id="A0A168NYT6"/>
<evidence type="ECO:0000256" key="1">
    <source>
        <dbReference type="ARBA" id="ARBA00007316"/>
    </source>
</evidence>
<dbReference type="InterPro" id="IPR005702">
    <property type="entry name" value="Wzc-like_C"/>
</dbReference>
<dbReference type="NCBIfam" id="TIGR01007">
    <property type="entry name" value="eps_fam"/>
    <property type="match status" value="1"/>
</dbReference>
<keyword evidence="3" id="KW-0808">Transferase</keyword>
<evidence type="ECO:0000256" key="2">
    <source>
        <dbReference type="ARBA" id="ARBA00011903"/>
    </source>
</evidence>
<comment type="caution">
    <text evidence="10">The sequence shown here is derived from an EMBL/GenBank/DDBJ whole genome shotgun (WGS) entry which is preliminary data.</text>
</comment>
<accession>A0A168NYT6</accession>
<dbReference type="GO" id="GO:0004715">
    <property type="term" value="F:non-membrane spanning protein tyrosine kinase activity"/>
    <property type="evidence" value="ECO:0007669"/>
    <property type="project" value="UniProtKB-EC"/>
</dbReference>
<reference evidence="10 11" key="1">
    <citation type="submission" date="2016-03" db="EMBL/GenBank/DDBJ databases">
        <title>Draft genome sequence of Paenibacillus glacialis DSM 22343.</title>
        <authorList>
            <person name="Shin S.-K."/>
            <person name="Yi H."/>
        </authorList>
    </citation>
    <scope>NUCLEOTIDE SEQUENCE [LARGE SCALE GENOMIC DNA]</scope>
    <source>
        <strain evidence="10 11">DSM 22343</strain>
    </source>
</reference>
<keyword evidence="11" id="KW-1185">Reference proteome</keyword>
<dbReference type="STRING" id="494026.PGLA_02260"/>
<evidence type="ECO:0000259" key="9">
    <source>
        <dbReference type="Pfam" id="PF13614"/>
    </source>
</evidence>
<comment type="similarity">
    <text evidence="1">Belongs to the CpsD/CapB family.</text>
</comment>
<feature type="domain" description="AAA" evidence="9">
    <location>
        <begin position="41"/>
        <end position="182"/>
    </location>
</feature>
<sequence length="229" mass="25227">MRRSINDSSLIVSMNPESPISEVYRLLRTNIHFSSIDQALKTIMVTSSQAGEGKTTTISNLAITYAQEGKNVLLIDMDMRKPSLHRIFSQSNRQGLSTVLTGDTSVQDAIQETMVSHLSLLPSGPIPGNPSDLIDSTAMREMLEQLQQEYDVILMDSPPVLSVTDSVIASTLCDGVIMVVAAGKVKKVHLKKAKGQLDHVNARLLGIVLNRMNRDNQSNFYMNYYGMKG</sequence>
<dbReference type="GO" id="GO:0005524">
    <property type="term" value="F:ATP binding"/>
    <property type="evidence" value="ECO:0007669"/>
    <property type="project" value="UniProtKB-KW"/>
</dbReference>
<proteinExistence type="inferred from homology"/>